<evidence type="ECO:0000256" key="1">
    <source>
        <dbReference type="SAM" id="MobiDB-lite"/>
    </source>
</evidence>
<feature type="transmembrane region" description="Helical" evidence="2">
    <location>
        <begin position="92"/>
        <end position="115"/>
    </location>
</feature>
<dbReference type="OMA" id="CIRGAHM"/>
<accession>A0A5J4YXS9</accession>
<protein>
    <submittedName>
        <fullName evidence="3">Uncharacterized protein</fullName>
    </submittedName>
</protein>
<feature type="transmembrane region" description="Helical" evidence="2">
    <location>
        <begin position="332"/>
        <end position="351"/>
    </location>
</feature>
<evidence type="ECO:0000256" key="2">
    <source>
        <dbReference type="SAM" id="Phobius"/>
    </source>
</evidence>
<reference evidence="4" key="1">
    <citation type="journal article" date="2019" name="Nat. Commun.">
        <title>Expansion of phycobilisome linker gene families in mesophilic red algae.</title>
        <authorList>
            <person name="Lee J."/>
            <person name="Kim D."/>
            <person name="Bhattacharya D."/>
            <person name="Yoon H.S."/>
        </authorList>
    </citation>
    <scope>NUCLEOTIDE SEQUENCE [LARGE SCALE GENOMIC DNA]</scope>
    <source>
        <strain evidence="4">CCMP 1328</strain>
    </source>
</reference>
<keyword evidence="2" id="KW-0472">Membrane</keyword>
<organism evidence="3 4">
    <name type="scientific">Porphyridium purpureum</name>
    <name type="common">Red alga</name>
    <name type="synonym">Porphyridium cruentum</name>
    <dbReference type="NCBI Taxonomy" id="35688"/>
    <lineage>
        <taxon>Eukaryota</taxon>
        <taxon>Rhodophyta</taxon>
        <taxon>Bangiophyceae</taxon>
        <taxon>Porphyridiales</taxon>
        <taxon>Porphyridiaceae</taxon>
        <taxon>Porphyridium</taxon>
    </lineage>
</organism>
<keyword evidence="2" id="KW-1133">Transmembrane helix</keyword>
<feature type="transmembrane region" description="Helical" evidence="2">
    <location>
        <begin position="300"/>
        <end position="320"/>
    </location>
</feature>
<keyword evidence="2" id="KW-0812">Transmembrane</keyword>
<evidence type="ECO:0000313" key="4">
    <source>
        <dbReference type="Proteomes" id="UP000324585"/>
    </source>
</evidence>
<dbReference type="AlphaFoldDB" id="A0A5J4YXS9"/>
<comment type="caution">
    <text evidence="3">The sequence shown here is derived from an EMBL/GenBank/DDBJ whole genome shotgun (WGS) entry which is preliminary data.</text>
</comment>
<name>A0A5J4YXS9_PORPP</name>
<evidence type="ECO:0000313" key="3">
    <source>
        <dbReference type="EMBL" id="KAA8496401.1"/>
    </source>
</evidence>
<feature type="transmembrane region" description="Helical" evidence="2">
    <location>
        <begin position="52"/>
        <end position="72"/>
    </location>
</feature>
<keyword evidence="4" id="KW-1185">Reference proteome</keyword>
<sequence>MAEVARLIDDGQAQPYDAAARGKEDPEDPNLVVDDDAPLGPLQETLTKLMPLFLFLGKVLDVVGPLLGKLFHYIHKAYVFIKPWHPEEWMPMIYGLLLCFFGGTFMLCLAALEAFRLFGFSRIKESWGLIWENVTEFYAAHKEDQTLDENADGIPDVLQISKRELMTRKIQLFLKVCDPQELSLGMDGLLAGCVAVLATLRSRFAQMIALGATIGDVLDRTLSPMLEHVIVRLCPKEYRKWIPEALSWTWRVLGALLASFVFRVIEGFYSSLRGSEMFWAGLIAYVTRKNFAKKEKVSPGSVLFMVATGALAGFGFWWQLSHLFTVPFPFNIFLWPLTVLENFLLFMVAVVH</sequence>
<dbReference type="EMBL" id="VRMN01000002">
    <property type="protein sequence ID" value="KAA8496401.1"/>
    <property type="molecule type" value="Genomic_DNA"/>
</dbReference>
<gene>
    <name evidence="3" type="ORF">FVE85_0130</name>
</gene>
<dbReference type="Proteomes" id="UP000324585">
    <property type="component" value="Unassembled WGS sequence"/>
</dbReference>
<feature type="region of interest" description="Disordered" evidence="1">
    <location>
        <begin position="1"/>
        <end position="30"/>
    </location>
</feature>
<proteinExistence type="predicted"/>
<dbReference type="OrthoDB" id="10267325at2759"/>